<organism evidence="5">
    <name type="scientific">mine drainage metagenome</name>
    <dbReference type="NCBI Taxonomy" id="410659"/>
    <lineage>
        <taxon>unclassified sequences</taxon>
        <taxon>metagenomes</taxon>
        <taxon>ecological metagenomes</taxon>
    </lineage>
</organism>
<dbReference type="CDD" id="cd01734">
    <property type="entry name" value="YlxS_C"/>
    <property type="match status" value="1"/>
</dbReference>
<evidence type="ECO:0000256" key="2">
    <source>
        <dbReference type="ARBA" id="ARBA00022517"/>
    </source>
</evidence>
<comment type="caution">
    <text evidence="5">The sequence shown here is derived from an EMBL/GenBank/DDBJ whole genome shotgun (WGS) entry which is preliminary data.</text>
</comment>
<evidence type="ECO:0000259" key="3">
    <source>
        <dbReference type="Pfam" id="PF02576"/>
    </source>
</evidence>
<name>A0A1J5QNX8_9ZZZZ</name>
<dbReference type="InterPro" id="IPR035956">
    <property type="entry name" value="RimP_N_sf"/>
</dbReference>
<dbReference type="SUPFAM" id="SSF74942">
    <property type="entry name" value="YhbC-like, C-terminal domain"/>
    <property type="match status" value="1"/>
</dbReference>
<dbReference type="GO" id="GO:0005829">
    <property type="term" value="C:cytosol"/>
    <property type="evidence" value="ECO:0007669"/>
    <property type="project" value="TreeGrafter"/>
</dbReference>
<dbReference type="GO" id="GO:0000028">
    <property type="term" value="P:ribosomal small subunit assembly"/>
    <property type="evidence" value="ECO:0007669"/>
    <property type="project" value="TreeGrafter"/>
</dbReference>
<dbReference type="HAMAP" id="MF_01077">
    <property type="entry name" value="RimP"/>
    <property type="match status" value="1"/>
</dbReference>
<dbReference type="PANTHER" id="PTHR33867:SF1">
    <property type="entry name" value="RIBOSOME MATURATION FACTOR RIMP"/>
    <property type="match status" value="1"/>
</dbReference>
<dbReference type="InterPro" id="IPR028998">
    <property type="entry name" value="RimP_C"/>
</dbReference>
<dbReference type="InterPro" id="IPR036847">
    <property type="entry name" value="RimP_C_sf"/>
</dbReference>
<protein>
    <submittedName>
        <fullName evidence="5">Ribosome maturation factor RimP</fullName>
    </submittedName>
</protein>
<dbReference type="AlphaFoldDB" id="A0A1J5QNX8"/>
<dbReference type="InterPro" id="IPR003728">
    <property type="entry name" value="Ribosome_maturation_RimP"/>
</dbReference>
<gene>
    <name evidence="5" type="primary">rimP_9</name>
    <name evidence="5" type="ORF">GALL_328660</name>
</gene>
<evidence type="ECO:0000256" key="1">
    <source>
        <dbReference type="ARBA" id="ARBA00022490"/>
    </source>
</evidence>
<dbReference type="Gene3D" id="3.30.300.70">
    <property type="entry name" value="RimP-like superfamily, N-terminal"/>
    <property type="match status" value="1"/>
</dbReference>
<dbReference type="Pfam" id="PF17384">
    <property type="entry name" value="DUF150_C"/>
    <property type="match status" value="1"/>
</dbReference>
<dbReference type="EMBL" id="MLJW01000554">
    <property type="protein sequence ID" value="OIQ85289.1"/>
    <property type="molecule type" value="Genomic_DNA"/>
</dbReference>
<feature type="domain" description="Ribosome maturation factor RimP C-terminal" evidence="4">
    <location>
        <begin position="86"/>
        <end position="119"/>
    </location>
</feature>
<dbReference type="Gene3D" id="2.30.30.180">
    <property type="entry name" value="Ribosome maturation factor RimP, C-terminal domain"/>
    <property type="match status" value="1"/>
</dbReference>
<dbReference type="PANTHER" id="PTHR33867">
    <property type="entry name" value="RIBOSOME MATURATION FACTOR RIMP"/>
    <property type="match status" value="1"/>
</dbReference>
<dbReference type="SUPFAM" id="SSF75420">
    <property type="entry name" value="YhbC-like, N-terminal domain"/>
    <property type="match status" value="1"/>
</dbReference>
<keyword evidence="1" id="KW-0963">Cytoplasm</keyword>
<accession>A0A1J5QNX8</accession>
<proteinExistence type="inferred from homology"/>
<keyword evidence="2" id="KW-0690">Ribosome biogenesis</keyword>
<evidence type="ECO:0000313" key="5">
    <source>
        <dbReference type="EMBL" id="OIQ85289.1"/>
    </source>
</evidence>
<dbReference type="GO" id="GO:0006412">
    <property type="term" value="P:translation"/>
    <property type="evidence" value="ECO:0007669"/>
    <property type="project" value="TreeGrafter"/>
</dbReference>
<dbReference type="InterPro" id="IPR028989">
    <property type="entry name" value="RimP_N"/>
</dbReference>
<sequence>MTEFAQGAHDLMRTIETAVEGLGYAFVEAVWVGGGLLRVTIDRTDDAALNVDDCERVSRQLQYALEVDGVDYHRLEVSSPGLDRLLRTPQDFQRFAGELVDVTLRAPFQGRKKYRGVLQQPLEGDATQAVVWDEALLAELAASKPGAKKPAPRKVGVAKPAAPSRVAHELRFSMAEVREVRLVPVIDFRGRKS</sequence>
<reference evidence="5" key="1">
    <citation type="submission" date="2016-10" db="EMBL/GenBank/DDBJ databases">
        <title>Sequence of Gallionella enrichment culture.</title>
        <authorList>
            <person name="Poehlein A."/>
            <person name="Muehling M."/>
            <person name="Daniel R."/>
        </authorList>
    </citation>
    <scope>NUCLEOTIDE SEQUENCE</scope>
</reference>
<feature type="domain" description="Ribosome maturation factor RimP N-terminal" evidence="3">
    <location>
        <begin position="15"/>
        <end position="83"/>
    </location>
</feature>
<evidence type="ECO:0000259" key="4">
    <source>
        <dbReference type="Pfam" id="PF17384"/>
    </source>
</evidence>
<dbReference type="Pfam" id="PF02576">
    <property type="entry name" value="RimP_N"/>
    <property type="match status" value="1"/>
</dbReference>